<evidence type="ECO:0000313" key="1">
    <source>
        <dbReference type="EMBL" id="RRS05353.1"/>
    </source>
</evidence>
<keyword evidence="2" id="KW-1185">Reference proteome</keyword>
<name>A0A3R8T3K2_9BURK</name>
<dbReference type="Proteomes" id="UP000269265">
    <property type="component" value="Unassembled WGS sequence"/>
</dbReference>
<proteinExistence type="predicted"/>
<organism evidence="1 2">
    <name type="scientific">Aquabacterium soli</name>
    <dbReference type="NCBI Taxonomy" id="2493092"/>
    <lineage>
        <taxon>Bacteria</taxon>
        <taxon>Pseudomonadati</taxon>
        <taxon>Pseudomonadota</taxon>
        <taxon>Betaproteobacteria</taxon>
        <taxon>Burkholderiales</taxon>
        <taxon>Aquabacterium</taxon>
    </lineage>
</organism>
<dbReference type="RefSeq" id="WP_125242569.1">
    <property type="nucleotide sequence ID" value="NZ_RSED01000004.1"/>
</dbReference>
<accession>A0A3R8T3K2</accession>
<reference evidence="1 2" key="1">
    <citation type="submission" date="2018-12" db="EMBL/GenBank/DDBJ databases">
        <title>The whole draft genome of Aquabacterium sp. SJQ9.</title>
        <authorList>
            <person name="Sun L."/>
            <person name="Gao X."/>
            <person name="Chen W."/>
            <person name="Huang K."/>
        </authorList>
    </citation>
    <scope>NUCLEOTIDE SEQUENCE [LARGE SCALE GENOMIC DNA]</scope>
    <source>
        <strain evidence="1 2">SJQ9</strain>
    </source>
</reference>
<evidence type="ECO:0000313" key="2">
    <source>
        <dbReference type="Proteomes" id="UP000269265"/>
    </source>
</evidence>
<gene>
    <name evidence="1" type="ORF">EIP75_06485</name>
</gene>
<dbReference type="EMBL" id="RSED01000004">
    <property type="protein sequence ID" value="RRS05353.1"/>
    <property type="molecule type" value="Genomic_DNA"/>
</dbReference>
<protein>
    <submittedName>
        <fullName evidence="1">Uncharacterized protein</fullName>
    </submittedName>
</protein>
<comment type="caution">
    <text evidence="1">The sequence shown here is derived from an EMBL/GenBank/DDBJ whole genome shotgun (WGS) entry which is preliminary data.</text>
</comment>
<dbReference type="AlphaFoldDB" id="A0A3R8T3K2"/>
<sequence>MKAIDLALPMIEKALLDAEISSCGTLSIVVMDPAANPRQHRFEEAVLLTQDLGKPQDAGDDYAGFARAKARLSWENGLDSSVVQATRPHVLRQGDTLLWGSVYLDGVVVAVAGANPWFDEAFATTIAANLRALAKQRQAQALKERRFIV</sequence>
<dbReference type="OrthoDB" id="8665408at2"/>